<sequence length="162" mass="18642">MVLDFKMPRLANITSKKKSRVLLRTGTLKKPRNLQSQDYQELLDKCLKSKQLFVDGAFPADLTSIGSGRLLKKLPEDVQWKRPHELVRNPQFFTENPSEFALHQGLTENCWFLAALCSLTFHPDILTNVVPANQSFGKNYSGIFHFRVSKCSFHVRFFLVLN</sequence>
<evidence type="ECO:0000313" key="5">
    <source>
        <dbReference type="EMBL" id="KAG8429746.1"/>
    </source>
</evidence>
<proteinExistence type="inferred from homology"/>
<accession>A0A8T2IHW7</accession>
<comment type="similarity">
    <text evidence="1">Belongs to the peptidase C2 family.</text>
</comment>
<dbReference type="GO" id="GO:0005737">
    <property type="term" value="C:cytoplasm"/>
    <property type="evidence" value="ECO:0007669"/>
    <property type="project" value="TreeGrafter"/>
</dbReference>
<dbReference type="InterPro" id="IPR038765">
    <property type="entry name" value="Papain-like_cys_pep_sf"/>
</dbReference>
<dbReference type="PANTHER" id="PTHR10183">
    <property type="entry name" value="CALPAIN"/>
    <property type="match status" value="1"/>
</dbReference>
<dbReference type="EMBL" id="JAACNH010003243">
    <property type="protein sequence ID" value="KAG8429746.1"/>
    <property type="molecule type" value="Genomic_DNA"/>
</dbReference>
<dbReference type="AlphaFoldDB" id="A0A8T2IHW7"/>
<dbReference type="OrthoDB" id="424753at2759"/>
<evidence type="ECO:0000256" key="1">
    <source>
        <dbReference type="ARBA" id="ARBA00007623"/>
    </source>
</evidence>
<dbReference type="InterPro" id="IPR022684">
    <property type="entry name" value="Calpain_cysteine_protease"/>
</dbReference>
<reference evidence="5" key="1">
    <citation type="thesis" date="2020" institute="ProQuest LLC" country="789 East Eisenhower Parkway, Ann Arbor, MI, USA">
        <title>Comparative Genomics and Chromosome Evolution.</title>
        <authorList>
            <person name="Mudd A.B."/>
        </authorList>
    </citation>
    <scope>NUCLEOTIDE SEQUENCE</scope>
    <source>
        <strain evidence="5">Female2</strain>
        <tissue evidence="5">Blood</tissue>
    </source>
</reference>
<evidence type="ECO:0000256" key="3">
    <source>
        <dbReference type="PROSITE-ProRule" id="PRU00239"/>
    </source>
</evidence>
<organism evidence="5 6">
    <name type="scientific">Hymenochirus boettgeri</name>
    <name type="common">Congo dwarf clawed frog</name>
    <dbReference type="NCBI Taxonomy" id="247094"/>
    <lineage>
        <taxon>Eukaryota</taxon>
        <taxon>Metazoa</taxon>
        <taxon>Chordata</taxon>
        <taxon>Craniata</taxon>
        <taxon>Vertebrata</taxon>
        <taxon>Euteleostomi</taxon>
        <taxon>Amphibia</taxon>
        <taxon>Batrachia</taxon>
        <taxon>Anura</taxon>
        <taxon>Pipoidea</taxon>
        <taxon>Pipidae</taxon>
        <taxon>Pipinae</taxon>
        <taxon>Hymenochirus</taxon>
    </lineage>
</organism>
<evidence type="ECO:0000259" key="4">
    <source>
        <dbReference type="PROSITE" id="PS50203"/>
    </source>
</evidence>
<dbReference type="SUPFAM" id="SSF54001">
    <property type="entry name" value="Cysteine proteinases"/>
    <property type="match status" value="1"/>
</dbReference>
<protein>
    <recommendedName>
        <fullName evidence="4">Calpain catalytic domain-containing protein</fullName>
    </recommendedName>
</protein>
<dbReference type="Pfam" id="PF00648">
    <property type="entry name" value="Peptidase_C2"/>
    <property type="match status" value="1"/>
</dbReference>
<keyword evidence="6" id="KW-1185">Reference proteome</keyword>
<dbReference type="GO" id="GO:0004198">
    <property type="term" value="F:calcium-dependent cysteine-type endopeptidase activity"/>
    <property type="evidence" value="ECO:0007669"/>
    <property type="project" value="InterPro"/>
</dbReference>
<dbReference type="Proteomes" id="UP000812440">
    <property type="component" value="Unassembled WGS sequence"/>
</dbReference>
<comment type="caution">
    <text evidence="3">Lacks conserved residue(s) required for the propagation of feature annotation.</text>
</comment>
<dbReference type="PRINTS" id="PR00704">
    <property type="entry name" value="CALPAIN"/>
</dbReference>
<feature type="active site" evidence="2">
    <location>
        <position position="110"/>
    </location>
</feature>
<dbReference type="PANTHER" id="PTHR10183:SF302">
    <property type="entry name" value="CALPAIN-14"/>
    <property type="match status" value="1"/>
</dbReference>
<comment type="caution">
    <text evidence="5">The sequence shown here is derived from an EMBL/GenBank/DDBJ whole genome shotgun (WGS) entry which is preliminary data.</text>
</comment>
<gene>
    <name evidence="5" type="ORF">GDO86_019330</name>
</gene>
<name>A0A8T2IHW7_9PIPI</name>
<evidence type="ECO:0000256" key="2">
    <source>
        <dbReference type="PIRSR" id="PIRSR622684-1"/>
    </source>
</evidence>
<evidence type="ECO:0000313" key="6">
    <source>
        <dbReference type="Proteomes" id="UP000812440"/>
    </source>
</evidence>
<feature type="domain" description="Calpain catalytic" evidence="4">
    <location>
        <begin position="52"/>
        <end position="148"/>
    </location>
</feature>
<dbReference type="GO" id="GO:0006508">
    <property type="term" value="P:proteolysis"/>
    <property type="evidence" value="ECO:0007669"/>
    <property type="project" value="InterPro"/>
</dbReference>
<dbReference type="PROSITE" id="PS50203">
    <property type="entry name" value="CALPAIN_CAT"/>
    <property type="match status" value="1"/>
</dbReference>
<dbReference type="InterPro" id="IPR001300">
    <property type="entry name" value="Peptidase_C2_calpain_cat"/>
</dbReference>